<reference evidence="7" key="1">
    <citation type="submission" date="2022-11" db="UniProtKB">
        <authorList>
            <consortium name="WormBaseParasite"/>
        </authorList>
    </citation>
    <scope>IDENTIFICATION</scope>
</reference>
<dbReference type="Proteomes" id="UP000887574">
    <property type="component" value="Unplaced"/>
</dbReference>
<evidence type="ECO:0000313" key="7">
    <source>
        <dbReference type="WBParaSite" id="jg24605"/>
    </source>
</evidence>
<dbReference type="Gene3D" id="2.130.10.10">
    <property type="entry name" value="YVTN repeat-like/Quinoprotein amine dehydrogenase"/>
    <property type="match status" value="2"/>
</dbReference>
<evidence type="ECO:0000313" key="6">
    <source>
        <dbReference type="Proteomes" id="UP000887574"/>
    </source>
</evidence>
<dbReference type="SUPFAM" id="SSF50978">
    <property type="entry name" value="WD40 repeat-like"/>
    <property type="match status" value="1"/>
</dbReference>
<dbReference type="PANTHER" id="PTHR12442:SF22">
    <property type="entry name" value="CYTOPLASMIC DYNEIN 1 INTERMEDIATE CHAIN-RELATED"/>
    <property type="match status" value="1"/>
</dbReference>
<dbReference type="WBParaSite" id="jg24605">
    <property type="protein sequence ID" value="jg24605"/>
    <property type="gene ID" value="jg24605"/>
</dbReference>
<dbReference type="AlphaFoldDB" id="A0A915DXU3"/>
<evidence type="ECO:0000256" key="2">
    <source>
        <dbReference type="ARBA" id="ARBA00022490"/>
    </source>
</evidence>
<dbReference type="GO" id="GO:0045503">
    <property type="term" value="F:dynein light chain binding"/>
    <property type="evidence" value="ECO:0007669"/>
    <property type="project" value="TreeGrafter"/>
</dbReference>
<dbReference type="InterPro" id="IPR015943">
    <property type="entry name" value="WD40/YVTN_repeat-like_dom_sf"/>
</dbReference>
<comment type="subcellular location">
    <subcellularLocation>
        <location evidence="1">Cytoplasm</location>
    </subcellularLocation>
</comment>
<keyword evidence="4" id="KW-0677">Repeat</keyword>
<dbReference type="GO" id="GO:0045504">
    <property type="term" value="F:dynein heavy chain binding"/>
    <property type="evidence" value="ECO:0007669"/>
    <property type="project" value="TreeGrafter"/>
</dbReference>
<dbReference type="GO" id="GO:0005737">
    <property type="term" value="C:cytoplasm"/>
    <property type="evidence" value="ECO:0007669"/>
    <property type="project" value="UniProtKB-SubCell"/>
</dbReference>
<dbReference type="GO" id="GO:0010970">
    <property type="term" value="P:transport along microtubule"/>
    <property type="evidence" value="ECO:0007669"/>
    <property type="project" value="TreeGrafter"/>
</dbReference>
<protein>
    <submittedName>
        <fullName evidence="7">Uncharacterized protein</fullName>
    </submittedName>
</protein>
<dbReference type="PANTHER" id="PTHR12442">
    <property type="entry name" value="DYNEIN INTERMEDIATE CHAIN"/>
    <property type="match status" value="1"/>
</dbReference>
<organism evidence="6 7">
    <name type="scientific">Ditylenchus dipsaci</name>
    <dbReference type="NCBI Taxonomy" id="166011"/>
    <lineage>
        <taxon>Eukaryota</taxon>
        <taxon>Metazoa</taxon>
        <taxon>Ecdysozoa</taxon>
        <taxon>Nematoda</taxon>
        <taxon>Chromadorea</taxon>
        <taxon>Rhabditida</taxon>
        <taxon>Tylenchina</taxon>
        <taxon>Tylenchomorpha</taxon>
        <taxon>Sphaerularioidea</taxon>
        <taxon>Anguinidae</taxon>
        <taxon>Anguininae</taxon>
        <taxon>Ditylenchus</taxon>
    </lineage>
</organism>
<dbReference type="InterPro" id="IPR036322">
    <property type="entry name" value="WD40_repeat_dom_sf"/>
</dbReference>
<keyword evidence="2" id="KW-0963">Cytoplasm</keyword>
<feature type="repeat" description="WD" evidence="5">
    <location>
        <begin position="175"/>
        <end position="217"/>
    </location>
</feature>
<evidence type="ECO:0000256" key="5">
    <source>
        <dbReference type="PROSITE-ProRule" id="PRU00221"/>
    </source>
</evidence>
<dbReference type="Pfam" id="PF00400">
    <property type="entry name" value="WD40"/>
    <property type="match status" value="2"/>
</dbReference>
<dbReference type="InterPro" id="IPR050687">
    <property type="entry name" value="Dynein_IC"/>
</dbReference>
<dbReference type="InterPro" id="IPR001680">
    <property type="entry name" value="WD40_rpt"/>
</dbReference>
<dbReference type="SMART" id="SM00320">
    <property type="entry name" value="WD40"/>
    <property type="match status" value="3"/>
</dbReference>
<dbReference type="GO" id="GO:0005868">
    <property type="term" value="C:cytoplasmic dynein complex"/>
    <property type="evidence" value="ECO:0007669"/>
    <property type="project" value="TreeGrafter"/>
</dbReference>
<proteinExistence type="predicted"/>
<evidence type="ECO:0000256" key="1">
    <source>
        <dbReference type="ARBA" id="ARBA00004496"/>
    </source>
</evidence>
<accession>A0A915DXU3</accession>
<name>A0A915DXU3_9BILA</name>
<dbReference type="PROSITE" id="PS50082">
    <property type="entry name" value="WD_REPEATS_2"/>
    <property type="match status" value="1"/>
</dbReference>
<evidence type="ECO:0000256" key="3">
    <source>
        <dbReference type="ARBA" id="ARBA00022574"/>
    </source>
</evidence>
<sequence>MSGILASKTPPEITFHCFFPNPTVIQRTHPANHVHEDGGLQNAHDLITVSTDGRLCSWSVDNLQQPIESIQLMCKSKRQITALSMSFFHSNINSFVIGSEEKALYVGDRHGNKGEMTRSIDAHDMPVTAVDLHHAPGSVDFSPLCLSGSLDFNVKLWHLKVDSSTNNLQPLLSFERKHKLYIVDIQWSPVHPAVFVSASTDGVLNLWNLNTNTEQPIATITVSNSITKLLWSKNGQQLSVADNNGRVFLYDVHESCIMCAQMSGTTLLTPYQS</sequence>
<evidence type="ECO:0000256" key="4">
    <source>
        <dbReference type="ARBA" id="ARBA00022737"/>
    </source>
</evidence>
<keyword evidence="3 5" id="KW-0853">WD repeat</keyword>
<keyword evidence="6" id="KW-1185">Reference proteome</keyword>